<evidence type="ECO:0000313" key="2">
    <source>
        <dbReference type="Proteomes" id="UP000323917"/>
    </source>
</evidence>
<dbReference type="KEGG" id="bgok:Pr1d_35450"/>
<dbReference type="RefSeq" id="WP_210417747.1">
    <property type="nucleotide sequence ID" value="NZ_CP042913.1"/>
</dbReference>
<sequence>MAKRANKNGGDSRQLRTIPLLTVEARLKRTLRRHLKSLGFTRSADGALAPPDTSKEGIRRLHAMQRAERIQQSQSFIDEKLPTLRKFFANGREIAPSRIMPRLELIEAGTEQSELFRLASLTWAVPVSQGYGRRMRFLVWDDHNGKLIGIFALGDPVFNLRVRDQLIGWDSHGRRERLVNVLDAFVLGAVPPYNMLLGGKLIASLIRTREVVDHFALRYRQTKGVISGRMKKASLVMVTTSSSLGRSSIYNRLKLDGQPYFENVGFTQGWGHFHIPDELFGEMREYLKRKKHKYAENHRFGQGPNWKMRAMRESIKLLGENPDILCHRIFRELYICELASNATKILRGEAVRPNYRGLQSAETVSDLAIDRWVAPRAARMREFRQWRRTQIDELFKPMFDSNGHRILEAPMEEIRRTYA</sequence>
<gene>
    <name evidence="1" type="ORF">Pr1d_35450</name>
</gene>
<dbReference type="Proteomes" id="UP000323917">
    <property type="component" value="Chromosome"/>
</dbReference>
<proteinExistence type="predicted"/>
<name>A0A5B9QQJ3_9BACT</name>
<dbReference type="AlphaFoldDB" id="A0A5B9QQJ3"/>
<dbReference type="InterPro" id="IPR025639">
    <property type="entry name" value="DruA"/>
</dbReference>
<evidence type="ECO:0000313" key="1">
    <source>
        <dbReference type="EMBL" id="QEG36233.1"/>
    </source>
</evidence>
<dbReference type="Pfam" id="PF14236">
    <property type="entry name" value="DruA"/>
    <property type="match status" value="1"/>
</dbReference>
<dbReference type="EMBL" id="CP042913">
    <property type="protein sequence ID" value="QEG36233.1"/>
    <property type="molecule type" value="Genomic_DNA"/>
</dbReference>
<protein>
    <submittedName>
        <fullName evidence="1">Uncharacterized protein</fullName>
    </submittedName>
</protein>
<reference evidence="1 2" key="1">
    <citation type="submission" date="2019-08" db="EMBL/GenBank/DDBJ databases">
        <title>Deep-cultivation of Planctomycetes and their phenomic and genomic characterization uncovers novel biology.</title>
        <authorList>
            <person name="Wiegand S."/>
            <person name="Jogler M."/>
            <person name="Boedeker C."/>
            <person name="Pinto D."/>
            <person name="Vollmers J."/>
            <person name="Rivas-Marin E."/>
            <person name="Kohn T."/>
            <person name="Peeters S.H."/>
            <person name="Heuer A."/>
            <person name="Rast P."/>
            <person name="Oberbeckmann S."/>
            <person name="Bunk B."/>
            <person name="Jeske O."/>
            <person name="Meyerdierks A."/>
            <person name="Storesund J.E."/>
            <person name="Kallscheuer N."/>
            <person name="Luecker S."/>
            <person name="Lage O.M."/>
            <person name="Pohl T."/>
            <person name="Merkel B.J."/>
            <person name="Hornburger P."/>
            <person name="Mueller R.-W."/>
            <person name="Bruemmer F."/>
            <person name="Labrenz M."/>
            <person name="Spormann A.M."/>
            <person name="Op den Camp H."/>
            <person name="Overmann J."/>
            <person name="Amann R."/>
            <person name="Jetten M.S.M."/>
            <person name="Mascher T."/>
            <person name="Medema M.H."/>
            <person name="Devos D.P."/>
            <person name="Kaster A.-K."/>
            <person name="Ovreas L."/>
            <person name="Rohde M."/>
            <person name="Galperin M.Y."/>
            <person name="Jogler C."/>
        </authorList>
    </citation>
    <scope>NUCLEOTIDE SEQUENCE [LARGE SCALE GENOMIC DNA]</scope>
    <source>
        <strain evidence="1 2">Pr1d</strain>
    </source>
</reference>
<organism evidence="1 2">
    <name type="scientific">Bythopirellula goksoeyrii</name>
    <dbReference type="NCBI Taxonomy" id="1400387"/>
    <lineage>
        <taxon>Bacteria</taxon>
        <taxon>Pseudomonadati</taxon>
        <taxon>Planctomycetota</taxon>
        <taxon>Planctomycetia</taxon>
        <taxon>Pirellulales</taxon>
        <taxon>Lacipirellulaceae</taxon>
        <taxon>Bythopirellula</taxon>
    </lineage>
</organism>
<keyword evidence="2" id="KW-1185">Reference proteome</keyword>
<accession>A0A5B9QQJ3</accession>